<dbReference type="AlphaFoldDB" id="A0A1F7JDS6"/>
<evidence type="ECO:0000313" key="2">
    <source>
        <dbReference type="EMBL" id="OGK53757.1"/>
    </source>
</evidence>
<dbReference type="PANTHER" id="PTHR42990">
    <property type="entry name" value="ATPASE"/>
    <property type="match status" value="1"/>
</dbReference>
<feature type="domain" description="AAA" evidence="1">
    <location>
        <begin position="31"/>
        <end position="155"/>
    </location>
</feature>
<dbReference type="Pfam" id="PF13173">
    <property type="entry name" value="AAA_14"/>
    <property type="match status" value="1"/>
</dbReference>
<sequence>MNTLVQIYRRLLAEVTPGYYRTFYRNFTMDHRFVGVVGARGVGKTTFLLQYLREQYGDGEKGLYISGDNLYFTEHTLVETADQFVKLYGGELLCIDEIHKYKNWNQELKNIYDSYPNLKILFSGSSSIDLIKGKYDLSRRVILRQMYGFSFREFLEIQTGNTYPTMKLEDILDPSKHIDSEIGKTEKLLGYLHEYWQKGYYPTSQAIPVYEAFRDTLIGIIDKTIFEDISTFYTLKTENLDTLKKIIYFFATSLPGSVSINKLANSLGKDHATITEYVQILRDTGLLRFLLIDKYGHALVRNAEKIYLDNTNLLYAINNQIGKEIHAGSVRELFVVSGLENAGYPVLYSKTGDISCEGNIFEIGGANKTATQIKDADKAYVVKDDILYASARTIPLYVFGFLS</sequence>
<evidence type="ECO:0000313" key="3">
    <source>
        <dbReference type="Proteomes" id="UP000178486"/>
    </source>
</evidence>
<name>A0A1F7JDS6_9BACT</name>
<gene>
    <name evidence="2" type="ORF">A3B56_02595</name>
</gene>
<comment type="caution">
    <text evidence="2">The sequence shown here is derived from an EMBL/GenBank/DDBJ whole genome shotgun (WGS) entry which is preliminary data.</text>
</comment>
<dbReference type="InterPro" id="IPR027417">
    <property type="entry name" value="P-loop_NTPase"/>
</dbReference>
<reference evidence="2 3" key="1">
    <citation type="journal article" date="2016" name="Nat. Commun.">
        <title>Thousands of microbial genomes shed light on interconnected biogeochemical processes in an aquifer system.</title>
        <authorList>
            <person name="Anantharaman K."/>
            <person name="Brown C.T."/>
            <person name="Hug L.A."/>
            <person name="Sharon I."/>
            <person name="Castelle C.J."/>
            <person name="Probst A.J."/>
            <person name="Thomas B.C."/>
            <person name="Singh A."/>
            <person name="Wilkins M.J."/>
            <person name="Karaoz U."/>
            <person name="Brodie E.L."/>
            <person name="Williams K.H."/>
            <person name="Hubbard S.S."/>
            <person name="Banfield J.F."/>
        </authorList>
    </citation>
    <scope>NUCLEOTIDE SEQUENCE [LARGE SCALE GENOMIC DNA]</scope>
</reference>
<organism evidence="2 3">
    <name type="scientific">Candidatus Roizmanbacteria bacterium RIFCSPLOWO2_01_FULL_45_11</name>
    <dbReference type="NCBI Taxonomy" id="1802070"/>
    <lineage>
        <taxon>Bacteria</taxon>
        <taxon>Candidatus Roizmaniibacteriota</taxon>
    </lineage>
</organism>
<proteinExistence type="predicted"/>
<protein>
    <recommendedName>
        <fullName evidence="1">AAA domain-containing protein</fullName>
    </recommendedName>
</protein>
<dbReference type="Proteomes" id="UP000178486">
    <property type="component" value="Unassembled WGS sequence"/>
</dbReference>
<accession>A0A1F7JDS6</accession>
<dbReference type="PANTHER" id="PTHR42990:SF1">
    <property type="entry name" value="AAA+ ATPASE DOMAIN-CONTAINING PROTEIN"/>
    <property type="match status" value="1"/>
</dbReference>
<dbReference type="InterPro" id="IPR041682">
    <property type="entry name" value="AAA_14"/>
</dbReference>
<evidence type="ECO:0000259" key="1">
    <source>
        <dbReference type="Pfam" id="PF13173"/>
    </source>
</evidence>
<dbReference type="SUPFAM" id="SSF52540">
    <property type="entry name" value="P-loop containing nucleoside triphosphate hydrolases"/>
    <property type="match status" value="1"/>
</dbReference>
<dbReference type="EMBL" id="MGAU01000048">
    <property type="protein sequence ID" value="OGK53757.1"/>
    <property type="molecule type" value="Genomic_DNA"/>
</dbReference>
<dbReference type="Gene3D" id="3.40.50.300">
    <property type="entry name" value="P-loop containing nucleotide triphosphate hydrolases"/>
    <property type="match status" value="1"/>
</dbReference>